<evidence type="ECO:0000313" key="1">
    <source>
        <dbReference type="EMBL" id="RBO94522.1"/>
    </source>
</evidence>
<dbReference type="STRING" id="200904.GCA_900168775_01413"/>
<sequence>MRLKKYSFEQLVNQNKKELLDDSDTMKKLEERIDNKYMNKNNNK</sequence>
<dbReference type="RefSeq" id="WP_079709305.1">
    <property type="nucleotide sequence ID" value="NZ_BAABQN010000009.1"/>
</dbReference>
<proteinExistence type="predicted"/>
<gene>
    <name evidence="1" type="ORF">DES48_1107</name>
</gene>
<reference evidence="1 2" key="1">
    <citation type="submission" date="2018-06" db="EMBL/GenBank/DDBJ databases">
        <title>Genomic Encyclopedia of Type Strains, Phase IV (KMG-IV): sequencing the most valuable type-strain genomes for metagenomic binning, comparative biology and taxonomic classification.</title>
        <authorList>
            <person name="Goeker M."/>
        </authorList>
    </citation>
    <scope>NUCLEOTIDE SEQUENCE [LARGE SCALE GENOMIC DNA]</scope>
    <source>
        <strain evidence="1 2">DSM 15140</strain>
    </source>
</reference>
<dbReference type="Pfam" id="PF13040">
    <property type="entry name" value="Fur_reg_FbpB"/>
    <property type="match status" value="1"/>
</dbReference>
<dbReference type="Proteomes" id="UP000252254">
    <property type="component" value="Unassembled WGS sequence"/>
</dbReference>
<dbReference type="AlphaFoldDB" id="A0A366DWU0"/>
<dbReference type="OrthoDB" id="2932333at2"/>
<organism evidence="1 2">
    <name type="scientific">Paraliobacillus ryukyuensis</name>
    <dbReference type="NCBI Taxonomy" id="200904"/>
    <lineage>
        <taxon>Bacteria</taxon>
        <taxon>Bacillati</taxon>
        <taxon>Bacillota</taxon>
        <taxon>Bacilli</taxon>
        <taxon>Bacillales</taxon>
        <taxon>Bacillaceae</taxon>
        <taxon>Paraliobacillus</taxon>
    </lineage>
</organism>
<protein>
    <submittedName>
        <fullName evidence="1">Fur-regulated basic protein B</fullName>
    </submittedName>
</protein>
<dbReference type="EMBL" id="QNRI01000010">
    <property type="protein sequence ID" value="RBO94522.1"/>
    <property type="molecule type" value="Genomic_DNA"/>
</dbReference>
<name>A0A366DWU0_9BACI</name>
<evidence type="ECO:0000313" key="2">
    <source>
        <dbReference type="Proteomes" id="UP000252254"/>
    </source>
</evidence>
<keyword evidence="2" id="KW-1185">Reference proteome</keyword>
<dbReference type="InterPro" id="IPR025004">
    <property type="entry name" value="SenN/SenS"/>
</dbReference>
<accession>A0A366DWU0</accession>
<comment type="caution">
    <text evidence="1">The sequence shown here is derived from an EMBL/GenBank/DDBJ whole genome shotgun (WGS) entry which is preliminary data.</text>
</comment>